<feature type="transmembrane region" description="Helical" evidence="1">
    <location>
        <begin position="43"/>
        <end position="60"/>
    </location>
</feature>
<dbReference type="EMBL" id="VSSQ01043761">
    <property type="protein sequence ID" value="MPM97485.1"/>
    <property type="molecule type" value="Genomic_DNA"/>
</dbReference>
<evidence type="ECO:0000256" key="1">
    <source>
        <dbReference type="SAM" id="Phobius"/>
    </source>
</evidence>
<dbReference type="AlphaFoldDB" id="A0A645E7M3"/>
<keyword evidence="1" id="KW-0472">Membrane</keyword>
<comment type="caution">
    <text evidence="2">The sequence shown here is derived from an EMBL/GenBank/DDBJ whole genome shotgun (WGS) entry which is preliminary data.</text>
</comment>
<reference evidence="2" key="1">
    <citation type="submission" date="2019-08" db="EMBL/GenBank/DDBJ databases">
        <authorList>
            <person name="Kucharzyk K."/>
            <person name="Murdoch R.W."/>
            <person name="Higgins S."/>
            <person name="Loffler F."/>
        </authorList>
    </citation>
    <scope>NUCLEOTIDE SEQUENCE</scope>
</reference>
<proteinExistence type="predicted"/>
<organism evidence="2">
    <name type="scientific">bioreactor metagenome</name>
    <dbReference type="NCBI Taxonomy" id="1076179"/>
    <lineage>
        <taxon>unclassified sequences</taxon>
        <taxon>metagenomes</taxon>
        <taxon>ecological metagenomes</taxon>
    </lineage>
</organism>
<accession>A0A645E7M3</accession>
<feature type="transmembrane region" description="Helical" evidence="1">
    <location>
        <begin position="12"/>
        <end position="37"/>
    </location>
</feature>
<keyword evidence="1" id="KW-1133">Transmembrane helix</keyword>
<protein>
    <submittedName>
        <fullName evidence="2">Uncharacterized protein</fullName>
    </submittedName>
</protein>
<sequence>MKRLIARALPHLTIILSVMTLVFFVVDGFNAVMAFMASELSKRIFAVLAVCSIATSVMLISRQWKEDDRKAKKAARRQDALKAAAAHKRAYENTIPDDENR</sequence>
<gene>
    <name evidence="2" type="ORF">SDC9_144658</name>
</gene>
<keyword evidence="1" id="KW-0812">Transmembrane</keyword>
<evidence type="ECO:0000313" key="2">
    <source>
        <dbReference type="EMBL" id="MPM97485.1"/>
    </source>
</evidence>
<name>A0A645E7M3_9ZZZZ</name>